<evidence type="ECO:0000313" key="2">
    <source>
        <dbReference type="EMBL" id="CAL8078797.1"/>
    </source>
</evidence>
<organism evidence="2 3">
    <name type="scientific">Orchesella dallaii</name>
    <dbReference type="NCBI Taxonomy" id="48710"/>
    <lineage>
        <taxon>Eukaryota</taxon>
        <taxon>Metazoa</taxon>
        <taxon>Ecdysozoa</taxon>
        <taxon>Arthropoda</taxon>
        <taxon>Hexapoda</taxon>
        <taxon>Collembola</taxon>
        <taxon>Entomobryomorpha</taxon>
        <taxon>Entomobryoidea</taxon>
        <taxon>Orchesellidae</taxon>
        <taxon>Orchesellinae</taxon>
        <taxon>Orchesella</taxon>
    </lineage>
</organism>
<dbReference type="EMBL" id="CAXLJM020000013">
    <property type="protein sequence ID" value="CAL8078797.1"/>
    <property type="molecule type" value="Genomic_DNA"/>
</dbReference>
<feature type="transmembrane region" description="Helical" evidence="1">
    <location>
        <begin position="65"/>
        <end position="85"/>
    </location>
</feature>
<keyword evidence="1" id="KW-1133">Transmembrane helix</keyword>
<protein>
    <submittedName>
        <fullName evidence="2">Uncharacterized protein</fullName>
    </submittedName>
</protein>
<proteinExistence type="predicted"/>
<gene>
    <name evidence="2" type="ORF">ODALV1_LOCUS4189</name>
</gene>
<evidence type="ECO:0000313" key="3">
    <source>
        <dbReference type="Proteomes" id="UP001642540"/>
    </source>
</evidence>
<accession>A0ABP1PVB8</accession>
<dbReference type="Proteomes" id="UP001642540">
    <property type="component" value="Unassembled WGS sequence"/>
</dbReference>
<comment type="caution">
    <text evidence="2">The sequence shown here is derived from an EMBL/GenBank/DDBJ whole genome shotgun (WGS) entry which is preliminary data.</text>
</comment>
<sequence>MAHQHSYELQELLKLIRHSSNKAFLNETSNYGLVSGSFPHYKHIIMPPDQKAKLLAMHRASRANAGIYVAVVLGVYLVLLTMLLCRYAKRHRPSPDAASLLTAPPGIATPTPERRRGFFSCSRCNFTCHLRPDRIRTLFKRLCCCRKAPSSIEESIHEISDYPMTAVSTRIECKDRQRRKSKPVLV</sequence>
<evidence type="ECO:0000256" key="1">
    <source>
        <dbReference type="SAM" id="Phobius"/>
    </source>
</evidence>
<keyword evidence="1" id="KW-0812">Transmembrane</keyword>
<reference evidence="2 3" key="1">
    <citation type="submission" date="2024-08" db="EMBL/GenBank/DDBJ databases">
        <authorList>
            <person name="Cucini C."/>
            <person name="Frati F."/>
        </authorList>
    </citation>
    <scope>NUCLEOTIDE SEQUENCE [LARGE SCALE GENOMIC DNA]</scope>
</reference>
<name>A0ABP1PVB8_9HEXA</name>
<keyword evidence="1" id="KW-0472">Membrane</keyword>
<keyword evidence="3" id="KW-1185">Reference proteome</keyword>